<protein>
    <submittedName>
        <fullName evidence="1">Uncharacterized protein</fullName>
    </submittedName>
</protein>
<keyword evidence="2" id="KW-1185">Reference proteome</keyword>
<name>A0A8S1YN70_PAROT</name>
<accession>A0A8S1YN70</accession>
<sequence length="135" mass="15922">MQRIKILNNSSLLSQNATLSVLLVFHHLCCKYLVVKMCNLTSIYYIGHYLQSQIYCMCLYLSIRIQFKVQGKFFALLNLRHLLITLSFMLKYEWQHMSNYQYKCSQLWTSCQNSQVIALPIMFVLHAQVNALIVF</sequence>
<proteinExistence type="predicted"/>
<evidence type="ECO:0000313" key="2">
    <source>
        <dbReference type="Proteomes" id="UP000683925"/>
    </source>
</evidence>
<reference evidence="1" key="1">
    <citation type="submission" date="2021-01" db="EMBL/GenBank/DDBJ databases">
        <authorList>
            <consortium name="Genoscope - CEA"/>
            <person name="William W."/>
        </authorList>
    </citation>
    <scope>NUCLEOTIDE SEQUENCE</scope>
</reference>
<dbReference type="Proteomes" id="UP000683925">
    <property type="component" value="Unassembled WGS sequence"/>
</dbReference>
<gene>
    <name evidence="1" type="ORF">POCTA_138.1.T2410001</name>
</gene>
<comment type="caution">
    <text evidence="1">The sequence shown here is derived from an EMBL/GenBank/DDBJ whole genome shotgun (WGS) entry which is preliminary data.</text>
</comment>
<dbReference type="EMBL" id="CAJJDP010000245">
    <property type="protein sequence ID" value="CAD8215390.1"/>
    <property type="molecule type" value="Genomic_DNA"/>
</dbReference>
<organism evidence="1 2">
    <name type="scientific">Paramecium octaurelia</name>
    <dbReference type="NCBI Taxonomy" id="43137"/>
    <lineage>
        <taxon>Eukaryota</taxon>
        <taxon>Sar</taxon>
        <taxon>Alveolata</taxon>
        <taxon>Ciliophora</taxon>
        <taxon>Intramacronucleata</taxon>
        <taxon>Oligohymenophorea</taxon>
        <taxon>Peniculida</taxon>
        <taxon>Parameciidae</taxon>
        <taxon>Paramecium</taxon>
    </lineage>
</organism>
<evidence type="ECO:0000313" key="1">
    <source>
        <dbReference type="EMBL" id="CAD8215390.1"/>
    </source>
</evidence>
<dbReference type="AlphaFoldDB" id="A0A8S1YN70"/>